<evidence type="ECO:0000313" key="1">
    <source>
        <dbReference type="EMBL" id="GAG92760.1"/>
    </source>
</evidence>
<accession>X1BCK7</accession>
<dbReference type="EMBL" id="BART01026097">
    <property type="protein sequence ID" value="GAG92760.1"/>
    <property type="molecule type" value="Genomic_DNA"/>
</dbReference>
<organism evidence="1">
    <name type="scientific">marine sediment metagenome</name>
    <dbReference type="NCBI Taxonomy" id="412755"/>
    <lineage>
        <taxon>unclassified sequences</taxon>
        <taxon>metagenomes</taxon>
        <taxon>ecological metagenomes</taxon>
    </lineage>
</organism>
<gene>
    <name evidence="1" type="ORF">S01H4_46649</name>
</gene>
<name>X1BCK7_9ZZZZ</name>
<comment type="caution">
    <text evidence="1">The sequence shown here is derived from an EMBL/GenBank/DDBJ whole genome shotgun (WGS) entry which is preliminary data.</text>
</comment>
<sequence length="87" mass="10245">MKKQLARINAIDKQGIIQREIKQFLRMNKNVVYGVRSINAQTKIMTRPTVDWDAYSNNPEQIANKLQRKLDKIVGGDYFYHKQAKHK</sequence>
<protein>
    <submittedName>
        <fullName evidence="1">Uncharacterized protein</fullName>
    </submittedName>
</protein>
<dbReference type="AlphaFoldDB" id="X1BCK7"/>
<feature type="non-terminal residue" evidence="1">
    <location>
        <position position="87"/>
    </location>
</feature>
<proteinExistence type="predicted"/>
<reference evidence="1" key="1">
    <citation type="journal article" date="2014" name="Front. Microbiol.">
        <title>High frequency of phylogenetically diverse reductive dehalogenase-homologous genes in deep subseafloor sedimentary metagenomes.</title>
        <authorList>
            <person name="Kawai M."/>
            <person name="Futagami T."/>
            <person name="Toyoda A."/>
            <person name="Takaki Y."/>
            <person name="Nishi S."/>
            <person name="Hori S."/>
            <person name="Arai W."/>
            <person name="Tsubouchi T."/>
            <person name="Morono Y."/>
            <person name="Uchiyama I."/>
            <person name="Ito T."/>
            <person name="Fujiyama A."/>
            <person name="Inagaki F."/>
            <person name="Takami H."/>
        </authorList>
    </citation>
    <scope>NUCLEOTIDE SEQUENCE</scope>
    <source>
        <strain evidence="1">Expedition CK06-06</strain>
    </source>
</reference>